<reference evidence="1" key="1">
    <citation type="submission" date="2023-10" db="EMBL/GenBank/DDBJ databases">
        <title>Genome assembly of Pristionchus species.</title>
        <authorList>
            <person name="Yoshida K."/>
            <person name="Sommer R.J."/>
        </authorList>
    </citation>
    <scope>NUCLEOTIDE SEQUENCE</scope>
    <source>
        <strain evidence="1">RS0144</strain>
    </source>
</reference>
<keyword evidence="2" id="KW-1185">Reference proteome</keyword>
<proteinExistence type="predicted"/>
<dbReference type="AlphaFoldDB" id="A0AAV5UKT8"/>
<feature type="non-terminal residue" evidence="1">
    <location>
        <position position="1"/>
    </location>
</feature>
<organism evidence="1 2">
    <name type="scientific">Pristionchus entomophagus</name>
    <dbReference type="NCBI Taxonomy" id="358040"/>
    <lineage>
        <taxon>Eukaryota</taxon>
        <taxon>Metazoa</taxon>
        <taxon>Ecdysozoa</taxon>
        <taxon>Nematoda</taxon>
        <taxon>Chromadorea</taxon>
        <taxon>Rhabditida</taxon>
        <taxon>Rhabditina</taxon>
        <taxon>Diplogasteromorpha</taxon>
        <taxon>Diplogasteroidea</taxon>
        <taxon>Neodiplogasteridae</taxon>
        <taxon>Pristionchus</taxon>
    </lineage>
</organism>
<name>A0AAV5UKT8_9BILA</name>
<evidence type="ECO:0008006" key="3">
    <source>
        <dbReference type="Google" id="ProtNLM"/>
    </source>
</evidence>
<dbReference type="Proteomes" id="UP001432027">
    <property type="component" value="Unassembled WGS sequence"/>
</dbReference>
<protein>
    <recommendedName>
        <fullName evidence="3">Ribosomal protein</fullName>
    </recommendedName>
</protein>
<evidence type="ECO:0000313" key="1">
    <source>
        <dbReference type="EMBL" id="GMT06928.1"/>
    </source>
</evidence>
<accession>A0AAV5UKT8</accession>
<evidence type="ECO:0000313" key="2">
    <source>
        <dbReference type="Proteomes" id="UP001432027"/>
    </source>
</evidence>
<sequence>RNSTAAVTAVTAASDSAAAAANTALSTAPSAAEMAIVAKSADDSAAAAASAATSASDSSAAAAAAANSAALAAASVSTALQTSTISAINTPTLLSSLAQYIGAAVVTAPKLAPNALPDKIDRDWWNMKYGPECPRGIDRTDGPDNRNSRMRMYKKHVYGVYYALVRGHRTPLEKWLSTHFGDSAAGCRILIVKS</sequence>
<comment type="caution">
    <text evidence="1">The sequence shown here is derived from an EMBL/GenBank/DDBJ whole genome shotgun (WGS) entry which is preliminary data.</text>
</comment>
<dbReference type="EMBL" id="BTSX01000006">
    <property type="protein sequence ID" value="GMT06928.1"/>
    <property type="molecule type" value="Genomic_DNA"/>
</dbReference>
<gene>
    <name evidence="1" type="ORF">PENTCL1PPCAC_29102</name>
</gene>